<dbReference type="Proteomes" id="UP000027195">
    <property type="component" value="Unassembled WGS sequence"/>
</dbReference>
<evidence type="ECO:0000259" key="1">
    <source>
        <dbReference type="SMART" id="SM00225"/>
    </source>
</evidence>
<dbReference type="InterPro" id="IPR011333">
    <property type="entry name" value="SKP1/BTB/POZ_sf"/>
</dbReference>
<gene>
    <name evidence="2" type="ORF">BOTBODRAFT_37743</name>
</gene>
<dbReference type="OrthoDB" id="3044562at2759"/>
<dbReference type="HOGENOM" id="CLU_060765_0_0_1"/>
<name>A0A067LYT4_BOTB1</name>
<dbReference type="AlphaFoldDB" id="A0A067LYT4"/>
<dbReference type="InParanoid" id="A0A067LYT4"/>
<evidence type="ECO:0000313" key="3">
    <source>
        <dbReference type="Proteomes" id="UP000027195"/>
    </source>
</evidence>
<sequence>MPDTDPPLAEAVQADEGPLRHPELYIAGDFVVLALGPRPILLRVSRAMLTTHSEIFRDMFGLPKSNDGTAGTVEGTTDENPIFLPDDPDAFIYVLKLYHHNMLKPPIQPPSFATALGVLRVSSKYQFQETLKWGRDFLRETWSLKSLIWQGYLNQPRPPPNSPACDAQTQNALELIRVSRETGIKEFISPAFYYLCVSGGAGCASSSSTILSHHDLFALLEGARTLTRSWGTWISQKKCAYVKSVNAQSKIRKAGCTQCQNRSDYGGSCYYCRRIISPELPEITPIPVVEETEWDLFVLSDSTIKSALASMGL</sequence>
<dbReference type="SMART" id="SM00225">
    <property type="entry name" value="BTB"/>
    <property type="match status" value="1"/>
</dbReference>
<dbReference type="EMBL" id="KL198088">
    <property type="protein sequence ID" value="KDQ08588.1"/>
    <property type="molecule type" value="Genomic_DNA"/>
</dbReference>
<organism evidence="2 3">
    <name type="scientific">Botryobasidium botryosum (strain FD-172 SS1)</name>
    <dbReference type="NCBI Taxonomy" id="930990"/>
    <lineage>
        <taxon>Eukaryota</taxon>
        <taxon>Fungi</taxon>
        <taxon>Dikarya</taxon>
        <taxon>Basidiomycota</taxon>
        <taxon>Agaricomycotina</taxon>
        <taxon>Agaricomycetes</taxon>
        <taxon>Cantharellales</taxon>
        <taxon>Botryobasidiaceae</taxon>
        <taxon>Botryobasidium</taxon>
    </lineage>
</organism>
<feature type="domain" description="BTB" evidence="1">
    <location>
        <begin position="29"/>
        <end position="142"/>
    </location>
</feature>
<keyword evidence="3" id="KW-1185">Reference proteome</keyword>
<reference evidence="3" key="1">
    <citation type="journal article" date="2014" name="Proc. Natl. Acad. Sci. U.S.A.">
        <title>Extensive sampling of basidiomycete genomes demonstrates inadequacy of the white-rot/brown-rot paradigm for wood decay fungi.</title>
        <authorList>
            <person name="Riley R."/>
            <person name="Salamov A.A."/>
            <person name="Brown D.W."/>
            <person name="Nagy L.G."/>
            <person name="Floudas D."/>
            <person name="Held B.W."/>
            <person name="Levasseur A."/>
            <person name="Lombard V."/>
            <person name="Morin E."/>
            <person name="Otillar R."/>
            <person name="Lindquist E.A."/>
            <person name="Sun H."/>
            <person name="LaButti K.M."/>
            <person name="Schmutz J."/>
            <person name="Jabbour D."/>
            <person name="Luo H."/>
            <person name="Baker S.E."/>
            <person name="Pisabarro A.G."/>
            <person name="Walton J.D."/>
            <person name="Blanchette R.A."/>
            <person name="Henrissat B."/>
            <person name="Martin F."/>
            <person name="Cullen D."/>
            <person name="Hibbett D.S."/>
            <person name="Grigoriev I.V."/>
        </authorList>
    </citation>
    <scope>NUCLEOTIDE SEQUENCE [LARGE SCALE GENOMIC DNA]</scope>
    <source>
        <strain evidence="3">FD-172 SS1</strain>
    </source>
</reference>
<dbReference type="InterPro" id="IPR000210">
    <property type="entry name" value="BTB/POZ_dom"/>
</dbReference>
<accession>A0A067LYT4</accession>
<protein>
    <recommendedName>
        <fullName evidence="1">BTB domain-containing protein</fullName>
    </recommendedName>
</protein>
<dbReference type="Gene3D" id="3.30.710.10">
    <property type="entry name" value="Potassium Channel Kv1.1, Chain A"/>
    <property type="match status" value="1"/>
</dbReference>
<evidence type="ECO:0000313" key="2">
    <source>
        <dbReference type="EMBL" id="KDQ08588.1"/>
    </source>
</evidence>
<proteinExistence type="predicted"/>